<gene>
    <name evidence="3" type="ORF">FHX52_4161</name>
</gene>
<dbReference type="PANTHER" id="PTHR35174:SF4">
    <property type="entry name" value="BLL7163 PROTEIN"/>
    <property type="match status" value="1"/>
</dbReference>
<evidence type="ECO:0000313" key="3">
    <source>
        <dbReference type="EMBL" id="TQN44937.1"/>
    </source>
</evidence>
<protein>
    <recommendedName>
        <fullName evidence="2">YCII-related domain-containing protein</fullName>
    </recommendedName>
</protein>
<dbReference type="SUPFAM" id="SSF54909">
    <property type="entry name" value="Dimeric alpha+beta barrel"/>
    <property type="match status" value="1"/>
</dbReference>
<dbReference type="Gene3D" id="3.30.70.1060">
    <property type="entry name" value="Dimeric alpha+beta barrel"/>
    <property type="match status" value="1"/>
</dbReference>
<dbReference type="OrthoDB" id="668782at2"/>
<evidence type="ECO:0000313" key="4">
    <source>
        <dbReference type="Proteomes" id="UP000320085"/>
    </source>
</evidence>
<name>A0A543PLI7_9MICO</name>
<dbReference type="EMBL" id="VFQF01000003">
    <property type="protein sequence ID" value="TQN44937.1"/>
    <property type="molecule type" value="Genomic_DNA"/>
</dbReference>
<dbReference type="PANTHER" id="PTHR35174">
    <property type="entry name" value="BLL7171 PROTEIN-RELATED"/>
    <property type="match status" value="1"/>
</dbReference>
<organism evidence="3 4">
    <name type="scientific">Humibacillus xanthopallidus</name>
    <dbReference type="NCBI Taxonomy" id="412689"/>
    <lineage>
        <taxon>Bacteria</taxon>
        <taxon>Bacillati</taxon>
        <taxon>Actinomycetota</taxon>
        <taxon>Actinomycetes</taxon>
        <taxon>Micrococcales</taxon>
        <taxon>Intrasporangiaceae</taxon>
        <taxon>Humibacillus</taxon>
    </lineage>
</organism>
<evidence type="ECO:0000256" key="1">
    <source>
        <dbReference type="ARBA" id="ARBA00007689"/>
    </source>
</evidence>
<dbReference type="Pfam" id="PF03795">
    <property type="entry name" value="YCII"/>
    <property type="match status" value="1"/>
</dbReference>
<reference evidence="3 4" key="1">
    <citation type="submission" date="2019-06" db="EMBL/GenBank/DDBJ databases">
        <title>Sequencing the genomes of 1000 actinobacteria strains.</title>
        <authorList>
            <person name="Klenk H.-P."/>
        </authorList>
    </citation>
    <scope>NUCLEOTIDE SEQUENCE [LARGE SCALE GENOMIC DNA]</scope>
    <source>
        <strain evidence="3 4">DSM 21776</strain>
    </source>
</reference>
<evidence type="ECO:0000259" key="2">
    <source>
        <dbReference type="Pfam" id="PF03795"/>
    </source>
</evidence>
<dbReference type="RefSeq" id="WP_141824231.1">
    <property type="nucleotide sequence ID" value="NZ_BAAAQC010000009.1"/>
</dbReference>
<dbReference type="InterPro" id="IPR011008">
    <property type="entry name" value="Dimeric_a/b-barrel"/>
</dbReference>
<feature type="domain" description="YCII-related" evidence="2">
    <location>
        <begin position="1"/>
        <end position="100"/>
    </location>
</feature>
<comment type="similarity">
    <text evidence="1">Belongs to the YciI family.</text>
</comment>
<sequence length="146" mass="15843">MRFMIIVPATARSEAGGLPTEAELAAMTDYNEELLRAGVLVGGEGLHPTSRGARFDFAPDGEVTITDGPFAESKELVAGFTLIDVSSRDEAVEWVKRWPRLGGEEGFGLELRQVFAAEDFGAELTPELQEREAQMRARTSATTPQA</sequence>
<dbReference type="InterPro" id="IPR005545">
    <property type="entry name" value="YCII"/>
</dbReference>
<dbReference type="Proteomes" id="UP000320085">
    <property type="component" value="Unassembled WGS sequence"/>
</dbReference>
<accession>A0A543PLI7</accession>
<dbReference type="AlphaFoldDB" id="A0A543PLI7"/>
<proteinExistence type="inferred from homology"/>
<comment type="caution">
    <text evidence="3">The sequence shown here is derived from an EMBL/GenBank/DDBJ whole genome shotgun (WGS) entry which is preliminary data.</text>
</comment>